<dbReference type="PANTHER" id="PTHR19302">
    <property type="entry name" value="GAMMA TUBULIN COMPLEX PROTEIN"/>
    <property type="match status" value="1"/>
</dbReference>
<evidence type="ECO:0000256" key="2">
    <source>
        <dbReference type="ARBA" id="ARBA00022490"/>
    </source>
</evidence>
<dbReference type="GO" id="GO:0000278">
    <property type="term" value="P:mitotic cell cycle"/>
    <property type="evidence" value="ECO:0007669"/>
    <property type="project" value="TreeGrafter"/>
</dbReference>
<accession>A0AAD6TX39</accession>
<organism evidence="7 8">
    <name type="scientific">Mycena belliarum</name>
    <dbReference type="NCBI Taxonomy" id="1033014"/>
    <lineage>
        <taxon>Eukaryota</taxon>
        <taxon>Fungi</taxon>
        <taxon>Dikarya</taxon>
        <taxon>Basidiomycota</taxon>
        <taxon>Agaricomycotina</taxon>
        <taxon>Agaricomycetes</taxon>
        <taxon>Agaricomycetidae</taxon>
        <taxon>Agaricales</taxon>
        <taxon>Marasmiineae</taxon>
        <taxon>Mycenaceae</taxon>
        <taxon>Mycena</taxon>
    </lineage>
</organism>
<dbReference type="GO" id="GO:0051011">
    <property type="term" value="F:microtubule minus-end binding"/>
    <property type="evidence" value="ECO:0007669"/>
    <property type="project" value="TreeGrafter"/>
</dbReference>
<reference evidence="7" key="1">
    <citation type="submission" date="2023-03" db="EMBL/GenBank/DDBJ databases">
        <title>Massive genome expansion in bonnet fungi (Mycena s.s.) driven by repeated elements and novel gene families across ecological guilds.</title>
        <authorList>
            <consortium name="Lawrence Berkeley National Laboratory"/>
            <person name="Harder C.B."/>
            <person name="Miyauchi S."/>
            <person name="Viragh M."/>
            <person name="Kuo A."/>
            <person name="Thoen E."/>
            <person name="Andreopoulos B."/>
            <person name="Lu D."/>
            <person name="Skrede I."/>
            <person name="Drula E."/>
            <person name="Henrissat B."/>
            <person name="Morin E."/>
            <person name="Kohler A."/>
            <person name="Barry K."/>
            <person name="LaButti K."/>
            <person name="Morin E."/>
            <person name="Salamov A."/>
            <person name="Lipzen A."/>
            <person name="Mereny Z."/>
            <person name="Hegedus B."/>
            <person name="Baldrian P."/>
            <person name="Stursova M."/>
            <person name="Weitz H."/>
            <person name="Taylor A."/>
            <person name="Grigoriev I.V."/>
            <person name="Nagy L.G."/>
            <person name="Martin F."/>
            <person name="Kauserud H."/>
        </authorList>
    </citation>
    <scope>NUCLEOTIDE SEQUENCE</scope>
    <source>
        <strain evidence="7">CBHHK173m</strain>
    </source>
</reference>
<dbReference type="GO" id="GO:0007020">
    <property type="term" value="P:microtubule nucleation"/>
    <property type="evidence" value="ECO:0007669"/>
    <property type="project" value="InterPro"/>
</dbReference>
<feature type="domain" description="Gamma tubulin complex component C-terminal" evidence="6">
    <location>
        <begin position="563"/>
        <end position="911"/>
    </location>
</feature>
<keyword evidence="2 5" id="KW-0963">Cytoplasm</keyword>
<evidence type="ECO:0000256" key="1">
    <source>
        <dbReference type="ARBA" id="ARBA00010337"/>
    </source>
</evidence>
<keyword evidence="3 5" id="KW-0493">Microtubule</keyword>
<keyword evidence="8" id="KW-1185">Reference proteome</keyword>
<proteinExistence type="inferred from homology"/>
<dbReference type="InterPro" id="IPR007259">
    <property type="entry name" value="GCP"/>
</dbReference>
<name>A0AAD6TX39_9AGAR</name>
<dbReference type="GO" id="GO:0051225">
    <property type="term" value="P:spindle assembly"/>
    <property type="evidence" value="ECO:0007669"/>
    <property type="project" value="TreeGrafter"/>
</dbReference>
<dbReference type="InterPro" id="IPR040457">
    <property type="entry name" value="GCP_C"/>
</dbReference>
<dbReference type="EMBL" id="JARJCN010000074">
    <property type="protein sequence ID" value="KAJ7077325.1"/>
    <property type="molecule type" value="Genomic_DNA"/>
</dbReference>
<dbReference type="GO" id="GO:0043015">
    <property type="term" value="F:gamma-tubulin binding"/>
    <property type="evidence" value="ECO:0007669"/>
    <property type="project" value="InterPro"/>
</dbReference>
<sequence length="946" mass="104732">MSFFPLPPFHSDLDQHTFDALLPEFRPRFFVPKMLEKPQNPIMDTLKLRSPAAPPPRLPTELASLAFDAPPQNFPKLTDSVWADAVKGGLARSEILSWDALRPNYPGRPPPNAFISEQENLVFAAARYYVRPRLNDPCTELKYIAQRELLGALKMTVLGIASPLHAWDPVSETFVQVVAEKGAHGILLVDDKDEVVSGSFVSRFLNIGTLLRRLEILLADLRSRYAKEGPTIHAFTHALSTVLSYLRETLADLQEDPPTTLTAIWAQYEPYEEVLVALSTLCCRDLPTPPRHYPPSEHAPIPLLSLLYEHLHAHLERQAPRAVTAILAFLLSSTSREYFAQLARSVGFGGDSRVVRRAGWVVGAHNDMYALDEPGEEDEGEERDELDGIGEAFPAFFPPALVDVLPAAQKSLVLLRVAEPGHPLLQTSLRGPIEWFWSWERIEAAWNGEDPTPAPEPGNHPGVELLPENEVDAPLAAVRVFDLEPGGHVGRTSLASAHVLPPTPIAALRDFIAAFPGALPPHAPTLPHLTALVLQPLRAHAATLSRALLALFMAPGHLQFKPHVELLHAYLLLGAPSFERRLAAALFSDAERDADEKEQASLRVRHKGGQKRDQVWPLGLSPALLERETWPPVGADLSFFLRTVIVDSFEVSGDGEERELPSGRDTFWVEAERRLGFAIRDLPTGPGHDHWLNPLSIEALDFLYMDYKAPHPLDLLITPDILSKYQRMFTYLLRIMRVEHALSSVFRMCRPAARPLFPTLSASQKLLLHLRFIAQAFVARLGHYVRNTAIGGNFRPFLGHLQMQVDLVHGGEHDEAQSAFLDVFALSRAHAALMDDVLSACLLRSAQRAAGDSLRQALELVLELAVLVGQRATGRLEEYEAAPLLSDLSKRFRGRMAHLTKALRALGEKGGESEVESVEQGRKLRGTGGIEAVAHLAESLSGWWAA</sequence>
<dbReference type="Gene3D" id="1.20.120.1900">
    <property type="entry name" value="Gamma-tubulin complex, C-terminal domain"/>
    <property type="match status" value="1"/>
</dbReference>
<dbReference type="InterPro" id="IPR042241">
    <property type="entry name" value="GCP_C_sf"/>
</dbReference>
<dbReference type="GO" id="GO:0000922">
    <property type="term" value="C:spindle pole"/>
    <property type="evidence" value="ECO:0007669"/>
    <property type="project" value="InterPro"/>
</dbReference>
<dbReference type="Proteomes" id="UP001222325">
    <property type="component" value="Unassembled WGS sequence"/>
</dbReference>
<dbReference type="GO" id="GO:0051321">
    <property type="term" value="P:meiotic cell cycle"/>
    <property type="evidence" value="ECO:0007669"/>
    <property type="project" value="TreeGrafter"/>
</dbReference>
<dbReference type="GO" id="GO:0000930">
    <property type="term" value="C:gamma-tubulin complex"/>
    <property type="evidence" value="ECO:0007669"/>
    <property type="project" value="TreeGrafter"/>
</dbReference>
<evidence type="ECO:0000256" key="3">
    <source>
        <dbReference type="ARBA" id="ARBA00022701"/>
    </source>
</evidence>
<dbReference type="GO" id="GO:0005874">
    <property type="term" value="C:microtubule"/>
    <property type="evidence" value="ECO:0007669"/>
    <property type="project" value="UniProtKB-KW"/>
</dbReference>
<dbReference type="GO" id="GO:0005816">
    <property type="term" value="C:spindle pole body"/>
    <property type="evidence" value="ECO:0007669"/>
    <property type="project" value="UniProtKB-ARBA"/>
</dbReference>
<dbReference type="Pfam" id="PF04130">
    <property type="entry name" value="GCP_C_terminal"/>
    <property type="match status" value="1"/>
</dbReference>
<comment type="similarity">
    <text evidence="1 5">Belongs to the TUBGCP family.</text>
</comment>
<dbReference type="GO" id="GO:0031122">
    <property type="term" value="P:cytoplasmic microtubule organization"/>
    <property type="evidence" value="ECO:0007669"/>
    <property type="project" value="TreeGrafter"/>
</dbReference>
<dbReference type="AlphaFoldDB" id="A0AAD6TX39"/>
<evidence type="ECO:0000256" key="5">
    <source>
        <dbReference type="RuleBase" id="RU363050"/>
    </source>
</evidence>
<dbReference type="PANTHER" id="PTHR19302:SF70">
    <property type="entry name" value="GAMMA-TUBULIN COMPLEX COMPONENT 6"/>
    <property type="match status" value="1"/>
</dbReference>
<comment type="caution">
    <text evidence="7">The sequence shown here is derived from an EMBL/GenBank/DDBJ whole genome shotgun (WGS) entry which is preliminary data.</text>
</comment>
<evidence type="ECO:0000259" key="6">
    <source>
        <dbReference type="Pfam" id="PF04130"/>
    </source>
</evidence>
<gene>
    <name evidence="7" type="ORF">B0H15DRAFT_789819</name>
</gene>
<comment type="subcellular location">
    <subcellularLocation>
        <location evidence="5">Cytoplasm</location>
        <location evidence="5">Cytoskeleton</location>
        <location evidence="5">Microtubule organizing center</location>
    </subcellularLocation>
</comment>
<evidence type="ECO:0000313" key="8">
    <source>
        <dbReference type="Proteomes" id="UP001222325"/>
    </source>
</evidence>
<evidence type="ECO:0000313" key="7">
    <source>
        <dbReference type="EMBL" id="KAJ7077325.1"/>
    </source>
</evidence>
<evidence type="ECO:0000256" key="4">
    <source>
        <dbReference type="ARBA" id="ARBA00023212"/>
    </source>
</evidence>
<keyword evidence="4 5" id="KW-0206">Cytoskeleton</keyword>
<protein>
    <recommendedName>
        <fullName evidence="5">Spindle pole body component</fullName>
    </recommendedName>
</protein>